<dbReference type="Proteomes" id="UP000204095">
    <property type="component" value="Segment"/>
</dbReference>
<organism evidence="1 2">
    <name type="scientific">Paramecium bursaria Chlorella virus FR483</name>
    <name type="common">PBCV-FR483</name>
    <dbReference type="NCBI Taxonomy" id="399781"/>
    <lineage>
        <taxon>Viruses</taxon>
        <taxon>Varidnaviria</taxon>
        <taxon>Bamfordvirae</taxon>
        <taxon>Nucleocytoviricota</taxon>
        <taxon>Megaviricetes</taxon>
        <taxon>Algavirales</taxon>
        <taxon>Phycodnaviridae</taxon>
        <taxon>Chlorovirus</taxon>
        <taxon>Chlorovirus conductrix</taxon>
        <taxon>Paramecium bursaria Chlorella virus A1</taxon>
    </lineage>
</organism>
<dbReference type="OrthoDB" id="33986at10239"/>
<gene>
    <name evidence="1" type="primary">N794R</name>
    <name evidence="1" type="ORF">FR483_N794R</name>
</gene>
<dbReference type="KEGG" id="vg:5364401"/>
<dbReference type="EMBL" id="DQ890022">
    <property type="protein sequence ID" value="ABT16079.1"/>
    <property type="molecule type" value="Genomic_DNA"/>
</dbReference>
<organismHost>
    <name type="scientific">Paramecium bursaria</name>
    <dbReference type="NCBI Taxonomy" id="74790"/>
</organismHost>
<dbReference type="GeneID" id="5364401"/>
<sequence>MKIKQMTEYKEFKSEVEKFIDFMNNQMKTYEFDSAEEYDNVIDKTIIEYYKEGNTSLVFDDMEYFEENLDEYDGVNPYSITHCYTDEWGGSRDGTCPREHTEFIKSACGEYEACITTITLMHRPYLYKKLLTKNNIFIPQFFLDTIEKRGNSGYIYEIKHEDRYNYDPLK</sequence>
<evidence type="ECO:0000313" key="1">
    <source>
        <dbReference type="EMBL" id="ABT16079.1"/>
    </source>
</evidence>
<name>A7J8E8_PBCVF</name>
<proteinExistence type="predicted"/>
<reference evidence="1 2" key="1">
    <citation type="journal article" date="2007" name="Virology">
        <title>Sequence and annotation of the 314-kb MT325 and the 321-kb FR483 viruses that infect Chlorella Pbi.</title>
        <authorList>
            <person name="Fitzgerald L.A."/>
            <person name="Graves M.V."/>
            <person name="Li X."/>
            <person name="Feldblyum T."/>
            <person name="Hartigan J."/>
            <person name="Van Etten J.L."/>
        </authorList>
    </citation>
    <scope>NUCLEOTIDE SEQUENCE [LARGE SCALE GENOMIC DNA]</scope>
    <source>
        <strain evidence="1 2">FR483</strain>
    </source>
</reference>
<protein>
    <submittedName>
        <fullName evidence="1">Uncharacterized protein N794R</fullName>
    </submittedName>
</protein>
<accession>A7J8E8</accession>
<evidence type="ECO:0000313" key="2">
    <source>
        <dbReference type="Proteomes" id="UP000204095"/>
    </source>
</evidence>
<dbReference type="RefSeq" id="YP_001426426.1">
    <property type="nucleotide sequence ID" value="NC_008603.1"/>
</dbReference>